<evidence type="ECO:0000256" key="7">
    <source>
        <dbReference type="ARBA" id="ARBA00023186"/>
    </source>
</evidence>
<dbReference type="GO" id="GO:0005737">
    <property type="term" value="C:cytoplasm"/>
    <property type="evidence" value="ECO:0007669"/>
    <property type="project" value="UniProtKB-SubCell"/>
</dbReference>
<evidence type="ECO:0000313" key="13">
    <source>
        <dbReference type="EMBL" id="SIN74052.1"/>
    </source>
</evidence>
<evidence type="ECO:0000256" key="8">
    <source>
        <dbReference type="ARBA" id="ARBA00026057"/>
    </source>
</evidence>
<dbReference type="InterPro" id="IPR017730">
    <property type="entry name" value="Chaperonin_ClpB"/>
</dbReference>
<keyword evidence="13" id="KW-0645">Protease</keyword>
<dbReference type="FunFam" id="3.40.50.300:FF:000025">
    <property type="entry name" value="ATP-dependent Clp protease subunit"/>
    <property type="match status" value="1"/>
</dbReference>
<dbReference type="CDD" id="cd19499">
    <property type="entry name" value="RecA-like_ClpB_Hsp104-like"/>
    <property type="match status" value="1"/>
</dbReference>
<dbReference type="InterPro" id="IPR001270">
    <property type="entry name" value="ClpA/B"/>
</dbReference>
<keyword evidence="14" id="KW-1185">Reference proteome</keyword>
<name>A0A1N6DTD1_9BACT</name>
<keyword evidence="5 10" id="KW-0067">ATP-binding</keyword>
<evidence type="ECO:0000256" key="11">
    <source>
        <dbReference type="RuleBase" id="RU362034"/>
    </source>
</evidence>
<dbReference type="GO" id="GO:0016887">
    <property type="term" value="F:ATP hydrolysis activity"/>
    <property type="evidence" value="ECO:0007669"/>
    <property type="project" value="InterPro"/>
</dbReference>
<keyword evidence="13" id="KW-0378">Hydrolase</keyword>
<sequence length="871" mass="98486">MDLNQFTEKSQAAISEAQNIAIRFGHQQVDVDHLVLALVDQEQGLVRRILERVNVDPARFGFALEKEIRKRPSVSGPGASHDTIYVTQQLNQLLVRAQDFAKRMKDEFVSVEHLFCVALEPPIAPAVATVIKDMNVSYEDVLKSLNEVRGAQRVTSQNPENTYEALIKYGRDLVDEARRGKLDPVIGRDSEIRRIVRILSRRTKNNPVIIGEAGVGKTAIVEGLAHRILNGDVPESLKDKSLFALDMGSLIAGAKYRGEFEERLKAVLAEIEKSEGRILMFIDELHLIVGAGKTEGAMDAGNLLKPMLARGELHCIGATTLDEYRKYIEKDPALERRFQPLLVTQPSIEDTISILRGLKERFEVHHGVRISDSAIVEAVTLSDRYISDRQLPDKAIDLIDEAAAMIRTEIDSLPAELDEVNRKIMQLEIEREALRKETDDASHERLEKLENELSELRGSHADLMSRWEKEKGAIDSQRELKEQIEETKRKIEEAERNYDLNTAAQLKYSVLNDLENRLNSEQEEEKDEERLLKEEVRPEDVADIVARWTGIPVTRLVESEREKLLRLPDELHQRVVGQDEAVEAVSEAVLRSRAGLSDPNRPIGSFIFLGPTGVGKTELCKSLAEALFDSEDNIVRLDMSEYMEKHTVARLVGAPPGYVGFDEGGQLTEAVRRKPYCVVLFDEIEKAHPDVFNTLLQILDDGRLTDSHGRTVNFKNTIIIMTSNVGAPLLLEGISPDGHLADDVRDIVMQELRKYFRPEFLNRVDETVLFKPLLREQIKEIIDLLLARLRGRLEGRKITLELTEAARNFIADNAYDPVYGARPLRRYLQQKVETTLARKLIGGELREGQHVVIDVVQADDEFEDLQFTISS</sequence>
<dbReference type="Pfam" id="PF17871">
    <property type="entry name" value="AAA_lid_9"/>
    <property type="match status" value="1"/>
</dbReference>
<dbReference type="GO" id="GO:0034605">
    <property type="term" value="P:cellular response to heat"/>
    <property type="evidence" value="ECO:0007669"/>
    <property type="project" value="TreeGrafter"/>
</dbReference>
<dbReference type="NCBIfam" id="TIGR03346">
    <property type="entry name" value="chaperone_ClpB"/>
    <property type="match status" value="1"/>
</dbReference>
<keyword evidence="7 10" id="KW-0143">Chaperone</keyword>
<keyword evidence="11" id="KW-0346">Stress response</keyword>
<dbReference type="EMBL" id="FSRG01000003">
    <property type="protein sequence ID" value="SIN74052.1"/>
    <property type="molecule type" value="Genomic_DNA"/>
</dbReference>
<evidence type="ECO:0000256" key="5">
    <source>
        <dbReference type="ARBA" id="ARBA00022840"/>
    </source>
</evidence>
<dbReference type="Gene3D" id="1.10.1780.10">
    <property type="entry name" value="Clp, N-terminal domain"/>
    <property type="match status" value="1"/>
</dbReference>
<dbReference type="PANTHER" id="PTHR11638:SF18">
    <property type="entry name" value="HEAT SHOCK PROTEIN 104"/>
    <property type="match status" value="1"/>
</dbReference>
<keyword evidence="4 10" id="KW-0547">Nucleotide-binding</keyword>
<dbReference type="Gene3D" id="1.10.8.60">
    <property type="match status" value="1"/>
</dbReference>
<evidence type="ECO:0000256" key="3">
    <source>
        <dbReference type="ARBA" id="ARBA00022737"/>
    </source>
</evidence>
<proteinExistence type="inferred from homology"/>
<dbReference type="SUPFAM" id="SSF52540">
    <property type="entry name" value="P-loop containing nucleoside triphosphate hydrolases"/>
    <property type="match status" value="2"/>
</dbReference>
<dbReference type="InterPro" id="IPR003593">
    <property type="entry name" value="AAA+_ATPase"/>
</dbReference>
<evidence type="ECO:0000256" key="10">
    <source>
        <dbReference type="RuleBase" id="RU004432"/>
    </source>
</evidence>
<feature type="domain" description="Clp R" evidence="12">
    <location>
        <begin position="3"/>
        <end position="151"/>
    </location>
</feature>
<evidence type="ECO:0000256" key="6">
    <source>
        <dbReference type="ARBA" id="ARBA00023054"/>
    </source>
</evidence>
<dbReference type="GO" id="GO:0005524">
    <property type="term" value="F:ATP binding"/>
    <property type="evidence" value="ECO:0007669"/>
    <property type="project" value="UniProtKB-UniRule"/>
</dbReference>
<dbReference type="Proteomes" id="UP000184694">
    <property type="component" value="Unassembled WGS sequence"/>
</dbReference>
<keyword evidence="3 9" id="KW-0677">Repeat</keyword>
<gene>
    <name evidence="11" type="primary">clpB</name>
    <name evidence="13" type="ORF">SAMN02745161_0466</name>
</gene>
<dbReference type="GO" id="GO:0042026">
    <property type="term" value="P:protein refolding"/>
    <property type="evidence" value="ECO:0007669"/>
    <property type="project" value="UniProtKB-UniRule"/>
</dbReference>
<evidence type="ECO:0000256" key="1">
    <source>
        <dbReference type="ARBA" id="ARBA00008675"/>
    </source>
</evidence>
<comment type="similarity">
    <text evidence="1 10">Belongs to the ClpA/ClpB family.</text>
</comment>
<dbReference type="GO" id="GO:0006508">
    <property type="term" value="P:proteolysis"/>
    <property type="evidence" value="ECO:0007669"/>
    <property type="project" value="UniProtKB-KW"/>
</dbReference>
<comment type="function">
    <text evidence="11">Part of a stress-induced multi-chaperone system, it is involved in the recovery of the cell from heat-induced damage, in cooperation with DnaK, DnaJ and GrpE.</text>
</comment>
<dbReference type="FunFam" id="1.10.8.60:FF:000017">
    <property type="entry name" value="ATP-dependent chaperone ClpB"/>
    <property type="match status" value="1"/>
</dbReference>
<dbReference type="InterPro" id="IPR050130">
    <property type="entry name" value="ClpA_ClpB"/>
</dbReference>
<dbReference type="GO" id="GO:0008233">
    <property type="term" value="F:peptidase activity"/>
    <property type="evidence" value="ECO:0007669"/>
    <property type="project" value="UniProtKB-KW"/>
</dbReference>
<dbReference type="PROSITE" id="PS00870">
    <property type="entry name" value="CLPAB_1"/>
    <property type="match status" value="1"/>
</dbReference>
<keyword evidence="11" id="KW-0963">Cytoplasm</keyword>
<evidence type="ECO:0000256" key="9">
    <source>
        <dbReference type="PROSITE-ProRule" id="PRU01251"/>
    </source>
</evidence>
<dbReference type="FunFam" id="3.40.50.300:FF:000120">
    <property type="entry name" value="ATP-dependent chaperone ClpB"/>
    <property type="match status" value="1"/>
</dbReference>
<dbReference type="FunFam" id="3.40.50.300:FF:000010">
    <property type="entry name" value="Chaperone clpB 1, putative"/>
    <property type="match status" value="1"/>
</dbReference>
<dbReference type="PANTHER" id="PTHR11638">
    <property type="entry name" value="ATP-DEPENDENT CLP PROTEASE"/>
    <property type="match status" value="1"/>
</dbReference>
<dbReference type="InterPro" id="IPR027417">
    <property type="entry name" value="P-loop_NTPase"/>
</dbReference>
<dbReference type="InterPro" id="IPR028299">
    <property type="entry name" value="ClpA/B_CS2"/>
</dbReference>
<protein>
    <recommendedName>
        <fullName evidence="2 11">Chaperone protein ClpB</fullName>
    </recommendedName>
</protein>
<dbReference type="Pfam" id="PF10431">
    <property type="entry name" value="ClpB_D2-small"/>
    <property type="match status" value="1"/>
</dbReference>
<evidence type="ECO:0000256" key="2">
    <source>
        <dbReference type="ARBA" id="ARBA00017574"/>
    </source>
</evidence>
<dbReference type="InterPro" id="IPR041546">
    <property type="entry name" value="ClpA/ClpB_AAA_lid"/>
</dbReference>
<dbReference type="STRING" id="1121457.SAMN02745161_0466"/>
<accession>A0A1N6DTD1</accession>
<dbReference type="InterPro" id="IPR019489">
    <property type="entry name" value="Clp_ATPase_C"/>
</dbReference>
<feature type="coiled-coil region" evidence="11">
    <location>
        <begin position="410"/>
        <end position="535"/>
    </location>
</feature>
<dbReference type="Pfam" id="PF02861">
    <property type="entry name" value="Clp_N"/>
    <property type="match status" value="1"/>
</dbReference>
<comment type="subunit">
    <text evidence="8">Homohexamer. The oligomerization is ATP-dependent.</text>
</comment>
<dbReference type="PROSITE" id="PS51903">
    <property type="entry name" value="CLP_R"/>
    <property type="match status" value="1"/>
</dbReference>
<dbReference type="PROSITE" id="PS00871">
    <property type="entry name" value="CLPAB_2"/>
    <property type="match status" value="1"/>
</dbReference>
<comment type="subunit">
    <text evidence="11">Homohexamer; The oligomerization is ATP-dependent.</text>
</comment>
<reference evidence="14" key="1">
    <citation type="submission" date="2016-11" db="EMBL/GenBank/DDBJ databases">
        <authorList>
            <person name="Varghese N."/>
            <person name="Submissions S."/>
        </authorList>
    </citation>
    <scope>NUCLEOTIDE SEQUENCE [LARGE SCALE GENOMIC DNA]</scope>
    <source>
        <strain evidence="14">DSM 17456</strain>
    </source>
</reference>
<organism evidence="13 14">
    <name type="scientific">Halodesulfovibrio marinisediminis DSM 17456</name>
    <dbReference type="NCBI Taxonomy" id="1121457"/>
    <lineage>
        <taxon>Bacteria</taxon>
        <taxon>Pseudomonadati</taxon>
        <taxon>Thermodesulfobacteriota</taxon>
        <taxon>Desulfovibrionia</taxon>
        <taxon>Desulfovibrionales</taxon>
        <taxon>Desulfovibrionaceae</taxon>
        <taxon>Halodesulfovibrio</taxon>
    </lineage>
</organism>
<evidence type="ECO:0000313" key="14">
    <source>
        <dbReference type="Proteomes" id="UP000184694"/>
    </source>
</evidence>
<dbReference type="InterPro" id="IPR004176">
    <property type="entry name" value="Clp_R_N"/>
</dbReference>
<dbReference type="Gene3D" id="3.40.50.300">
    <property type="entry name" value="P-loop containing nucleotide triphosphate hydrolases"/>
    <property type="match status" value="3"/>
</dbReference>
<dbReference type="SUPFAM" id="SSF81923">
    <property type="entry name" value="Double Clp-N motif"/>
    <property type="match status" value="1"/>
</dbReference>
<dbReference type="Pfam" id="PF07724">
    <property type="entry name" value="AAA_2"/>
    <property type="match status" value="1"/>
</dbReference>
<dbReference type="SMART" id="SM01086">
    <property type="entry name" value="ClpB_D2-small"/>
    <property type="match status" value="1"/>
</dbReference>
<dbReference type="CDD" id="cd00009">
    <property type="entry name" value="AAA"/>
    <property type="match status" value="1"/>
</dbReference>
<dbReference type="AlphaFoldDB" id="A0A1N6DTD1"/>
<evidence type="ECO:0000259" key="12">
    <source>
        <dbReference type="PROSITE" id="PS51903"/>
    </source>
</evidence>
<comment type="subcellular location">
    <subcellularLocation>
        <location evidence="11">Cytoplasm</location>
    </subcellularLocation>
</comment>
<dbReference type="PRINTS" id="PR00300">
    <property type="entry name" value="CLPPROTEASEA"/>
</dbReference>
<dbReference type="InterPro" id="IPR036628">
    <property type="entry name" value="Clp_N_dom_sf"/>
</dbReference>
<dbReference type="SMART" id="SM00382">
    <property type="entry name" value="AAA"/>
    <property type="match status" value="2"/>
</dbReference>
<dbReference type="RefSeq" id="WP_074215342.1">
    <property type="nucleotide sequence ID" value="NZ_FSRG01000003.1"/>
</dbReference>
<dbReference type="Pfam" id="PF00004">
    <property type="entry name" value="AAA"/>
    <property type="match status" value="1"/>
</dbReference>
<evidence type="ECO:0000256" key="4">
    <source>
        <dbReference type="ARBA" id="ARBA00022741"/>
    </source>
</evidence>
<keyword evidence="6 11" id="KW-0175">Coiled coil</keyword>
<dbReference type="InterPro" id="IPR003959">
    <property type="entry name" value="ATPase_AAA_core"/>
</dbReference>
<dbReference type="OrthoDB" id="9803641at2"/>
<dbReference type="InterPro" id="IPR018368">
    <property type="entry name" value="ClpA/B_CS1"/>
</dbReference>